<dbReference type="AlphaFoldDB" id="A0A2R4PH26"/>
<protein>
    <submittedName>
        <fullName evidence="1">Uncharacterized protein</fullName>
    </submittedName>
</protein>
<accession>A0A2R4PH26</accession>
<evidence type="ECO:0000313" key="1">
    <source>
        <dbReference type="EMBL" id="AVX50965.1"/>
    </source>
</evidence>
<dbReference type="EMBL" id="MG430338">
    <property type="protein sequence ID" value="AVX50965.1"/>
    <property type="molecule type" value="Genomic_DNA"/>
</dbReference>
<reference evidence="1" key="1">
    <citation type="submission" date="2017-11" db="EMBL/GenBank/DDBJ databases">
        <title>Citrobacter freundii harbouring blaOXA-204 on a prophage.</title>
        <authorList>
            <person name="Boyd D.A."/>
            <person name="Mataseje L.F."/>
            <person name="Longtin J."/>
            <person name="Mulvey M.R."/>
        </authorList>
    </citation>
    <scope>NUCLEOTIDE SEQUENCE</scope>
    <source>
        <strain evidence="1">N16-03880</strain>
    </source>
</reference>
<organism evidence="1">
    <name type="scientific">Citrobacter freundii</name>
    <dbReference type="NCBI Taxonomy" id="546"/>
    <lineage>
        <taxon>Bacteria</taxon>
        <taxon>Pseudomonadati</taxon>
        <taxon>Pseudomonadota</taxon>
        <taxon>Gammaproteobacteria</taxon>
        <taxon>Enterobacterales</taxon>
        <taxon>Enterobacteriaceae</taxon>
        <taxon>Citrobacter</taxon>
        <taxon>Citrobacter freundii complex</taxon>
    </lineage>
</organism>
<name>A0A2R4PH26_CITFR</name>
<gene>
    <name evidence="1" type="ORF">CFOXA204_0075</name>
</gene>
<proteinExistence type="predicted"/>
<sequence>MTFIKDRHAYRTSILIISNYGNDYYHIAKLFMRKAYGA</sequence>